<dbReference type="HOGENOM" id="CLU_108026_0_0_6"/>
<dbReference type="RefSeq" id="WP_038214729.1">
    <property type="nucleotide sequence ID" value="NZ_CAWLWN010000100.1"/>
</dbReference>
<protein>
    <submittedName>
        <fullName evidence="1">PixA</fullName>
    </submittedName>
</protein>
<dbReference type="InterPro" id="IPR038712">
    <property type="entry name" value="PixA-like_sf"/>
</dbReference>
<dbReference type="Pfam" id="PF12306">
    <property type="entry name" value="PixA"/>
    <property type="match status" value="1"/>
</dbReference>
<dbReference type="Gene3D" id="2.60.40.3910">
    <property type="entry name" value="Inclusion body protein"/>
    <property type="match status" value="1"/>
</dbReference>
<name>A0A077N7Z5_XENBV</name>
<sequence length="184" mass="21264">MKMIDILMAIRTEDIINDYGKFSKDINKPVSLHPSVVYDKYIRILPEDEKVVSIDDVGDIVIKANVGDMIRFNGITLNNNPMYSISVLKFAPMAEKMIQEDVVKMMDLPKVEHYIKMMPVMKMDNPLDVDMQKIKSYYWMIEVNELPYHGSVRVMYYECIIGIYKEGVLQGYVAIEPGIVLDNK</sequence>
<accession>A0A077N7Z5</accession>
<dbReference type="InterPro" id="IPR021087">
    <property type="entry name" value="Uncharacterised_PixA/AidA"/>
</dbReference>
<evidence type="ECO:0000313" key="1">
    <source>
        <dbReference type="EMBL" id="CDG95144.1"/>
    </source>
</evidence>
<gene>
    <name evidence="1" type="primary">pixA</name>
    <name evidence="1" type="ORF">XBP1_1080007</name>
</gene>
<comment type="caution">
    <text evidence="1">The sequence shown here is derived from an EMBL/GenBank/DDBJ whole genome shotgun (WGS) entry which is preliminary data.</text>
</comment>
<dbReference type="EMBL" id="CBSW010000011">
    <property type="protein sequence ID" value="CDG95144.1"/>
    <property type="molecule type" value="Genomic_DNA"/>
</dbReference>
<reference evidence="1" key="1">
    <citation type="submission" date="2013-07" db="EMBL/GenBank/DDBJ databases">
        <title>Sub-species coevolution in mutualistic symbiosis.</title>
        <authorList>
            <person name="Murfin K."/>
            <person name="Klassen J."/>
            <person name="Lee M."/>
            <person name="Forst S."/>
            <person name="Stock P."/>
            <person name="Goodrich-Blair H."/>
        </authorList>
    </citation>
    <scope>NUCLEOTIDE SEQUENCE [LARGE SCALE GENOMIC DNA]</scope>
    <source>
        <strain evidence="1">Puntauvense</strain>
    </source>
</reference>
<organism evidence="1">
    <name type="scientific">Xenorhabdus bovienii str. puntauvense</name>
    <dbReference type="NCBI Taxonomy" id="1398201"/>
    <lineage>
        <taxon>Bacteria</taxon>
        <taxon>Pseudomonadati</taxon>
        <taxon>Pseudomonadota</taxon>
        <taxon>Gammaproteobacteria</taxon>
        <taxon>Enterobacterales</taxon>
        <taxon>Morganellaceae</taxon>
        <taxon>Xenorhabdus</taxon>
    </lineage>
</organism>
<dbReference type="AlphaFoldDB" id="A0A077N7Z5"/>
<dbReference type="Proteomes" id="UP000028511">
    <property type="component" value="Unassembled WGS sequence"/>
</dbReference>
<proteinExistence type="predicted"/>